<keyword evidence="1" id="KW-0472">Membrane</keyword>
<feature type="transmembrane region" description="Helical" evidence="1">
    <location>
        <begin position="123"/>
        <end position="142"/>
    </location>
</feature>
<dbReference type="Proteomes" id="UP000622860">
    <property type="component" value="Unassembled WGS sequence"/>
</dbReference>
<keyword evidence="1" id="KW-0812">Transmembrane</keyword>
<keyword evidence="3" id="KW-1185">Reference proteome</keyword>
<reference evidence="2" key="2">
    <citation type="submission" date="2020-09" db="EMBL/GenBank/DDBJ databases">
        <authorList>
            <person name="Sun Q."/>
            <person name="Zhou Y."/>
        </authorList>
    </citation>
    <scope>NUCLEOTIDE SEQUENCE</scope>
    <source>
        <strain evidence="2">CGMCC 1.12754</strain>
    </source>
</reference>
<name>A0A917MA08_9BACI</name>
<accession>A0A917MA08</accession>
<feature type="transmembrane region" description="Helical" evidence="1">
    <location>
        <begin position="148"/>
        <end position="171"/>
    </location>
</feature>
<protein>
    <recommendedName>
        <fullName evidence="4">Peptidase</fullName>
    </recommendedName>
</protein>
<evidence type="ECO:0000313" key="2">
    <source>
        <dbReference type="EMBL" id="GGG84464.1"/>
    </source>
</evidence>
<sequence>MNLSLKSQLILYPLTIRQDKKHYIVEETLSGDFFEMPKICVDAIQLINSGKTLEYIEQKLKCTYPDEDVNLIDFAEQLLDLGLVKAVDGEQIQVKKKSQSPSGFTWIPTKAARVIFNKVTTKFFIALICLNILLVIVNPQLFPSYQDLFLFDAMMLNVLTYTVITLSLILFHEFGHILAVRSYGLPAKLDIGNRLFLVVFETDLSTAWKLQPKQRNVLYLAGICFDQLILFLAFSVKTFLPAGDTLFAGVAGIVILDISIKTVYQCCFYMKTDLYYLCENVTGCYNLMENGKQFLCRWIPFMKTDQTTEIFENEAKFVRLYSVFYICGVLLTFGLFIVYFVPQAFYAYSKTLPELLHPVGNPYFWDAIVFLGQTIVIIGLLCYSKWKNRVNNSL</sequence>
<dbReference type="RefSeq" id="WP_188456437.1">
    <property type="nucleotide sequence ID" value="NZ_BMFR01000018.1"/>
</dbReference>
<dbReference type="AlphaFoldDB" id="A0A917MA08"/>
<reference evidence="2" key="1">
    <citation type="journal article" date="2014" name="Int. J. Syst. Evol. Microbiol.">
        <title>Complete genome sequence of Corynebacterium casei LMG S-19264T (=DSM 44701T), isolated from a smear-ripened cheese.</title>
        <authorList>
            <consortium name="US DOE Joint Genome Institute (JGI-PGF)"/>
            <person name="Walter F."/>
            <person name="Albersmeier A."/>
            <person name="Kalinowski J."/>
            <person name="Ruckert C."/>
        </authorList>
    </citation>
    <scope>NUCLEOTIDE SEQUENCE</scope>
    <source>
        <strain evidence="2">CGMCC 1.12754</strain>
    </source>
</reference>
<keyword evidence="1" id="KW-1133">Transmembrane helix</keyword>
<feature type="transmembrane region" description="Helical" evidence="1">
    <location>
        <begin position="246"/>
        <end position="264"/>
    </location>
</feature>
<gene>
    <name evidence="2" type="ORF">GCM10011398_32670</name>
</gene>
<evidence type="ECO:0000256" key="1">
    <source>
        <dbReference type="SAM" id="Phobius"/>
    </source>
</evidence>
<evidence type="ECO:0008006" key="4">
    <source>
        <dbReference type="Google" id="ProtNLM"/>
    </source>
</evidence>
<proteinExistence type="predicted"/>
<dbReference type="EMBL" id="BMFR01000018">
    <property type="protein sequence ID" value="GGG84464.1"/>
    <property type="molecule type" value="Genomic_DNA"/>
</dbReference>
<feature type="transmembrane region" description="Helical" evidence="1">
    <location>
        <begin position="362"/>
        <end position="383"/>
    </location>
</feature>
<feature type="transmembrane region" description="Helical" evidence="1">
    <location>
        <begin position="217"/>
        <end position="240"/>
    </location>
</feature>
<evidence type="ECO:0000313" key="3">
    <source>
        <dbReference type="Proteomes" id="UP000622860"/>
    </source>
</evidence>
<organism evidence="2 3">
    <name type="scientific">Virgibacillus oceani</name>
    <dbReference type="NCBI Taxonomy" id="1479511"/>
    <lineage>
        <taxon>Bacteria</taxon>
        <taxon>Bacillati</taxon>
        <taxon>Bacillota</taxon>
        <taxon>Bacilli</taxon>
        <taxon>Bacillales</taxon>
        <taxon>Bacillaceae</taxon>
        <taxon>Virgibacillus</taxon>
    </lineage>
</organism>
<comment type="caution">
    <text evidence="2">The sequence shown here is derived from an EMBL/GenBank/DDBJ whole genome shotgun (WGS) entry which is preliminary data.</text>
</comment>
<feature type="transmembrane region" description="Helical" evidence="1">
    <location>
        <begin position="320"/>
        <end position="342"/>
    </location>
</feature>